<reference evidence="1" key="1">
    <citation type="submission" date="2015-03" db="EMBL/GenBank/DDBJ databases">
        <authorList>
            <person name="Xie B.-B."/>
            <person name="Rong J.-C."/>
            <person name="Qin Q.-L."/>
            <person name="Zhang Y.-Z."/>
        </authorList>
    </citation>
    <scope>NUCLEOTIDE SEQUENCE</scope>
    <source>
        <strain evidence="1">DSM 14585</strain>
    </source>
</reference>
<sequence>MSLGMVRVGILTVFFFCALFSPLTPAYTLNNNITLEDDNLWRPVTAFNAPPSAQQVITSYKNASETSNLLGKSGAVITKIALNNPTTGDWYVLPQANFIDVGLAYWQTEQGDIVKLADFSQSHVNQPAILMHGQAFKLPFYAPSSGYLWIYLEAKHYPTPVDLSILSEGAFLHHQFYINSLSLIAISIMLTLAMMAFVMFLRVKQKVALFCAGYVGLHGLGWAFASGAVNTIYASPSFNKHYLGIYLFAFAVSCAAAFTYYLFNFDKEKANKLGSALKYFTVSAFVCGICSLFMPFYLVFYIAHFLAAVWVMLSLTTGFAMLSLNDFRAKYFLFGNMLYSLSLVVYVAFHFDLINATSSEILVLLALAIDCVCIVLSLSEWLKLKQHEFSTLLHESRFDPLTQVGNRLLLNDELIKLAHSAYIIVFIDCDGIKKINDALGHAKGDAFLINAAKLMTQHLAQDGTVFRTGGDEFIWLCKVKNKSHLPQLKTTLTQKLTALHRTIQQQWPQSGISYGIASSDECQSHTECLTLADQRMYNLKSAHKLKAS</sequence>
<protein>
    <submittedName>
        <fullName evidence="1">Uncharacterized protein</fullName>
    </submittedName>
</protein>
<dbReference type="Proteomes" id="UP000217277">
    <property type="component" value="Chromosome I"/>
</dbReference>
<dbReference type="EMBL" id="CP011011">
    <property type="protein sequence ID" value="ATC82069.1"/>
    <property type="molecule type" value="Genomic_DNA"/>
</dbReference>
<accession>A0ACA8DVW2</accession>
<organism evidence="1 2">
    <name type="scientific">Pseudoalteromonas agarivorans DSM 14585</name>
    <dbReference type="NCBI Taxonomy" id="1312369"/>
    <lineage>
        <taxon>Bacteria</taxon>
        <taxon>Pseudomonadati</taxon>
        <taxon>Pseudomonadota</taxon>
        <taxon>Gammaproteobacteria</taxon>
        <taxon>Alteromonadales</taxon>
        <taxon>Pseudoalteromonadaceae</taxon>
        <taxon>Pseudoalteromonas</taxon>
    </lineage>
</organism>
<proteinExistence type="predicted"/>
<name>A0ACA8DVW2_9GAMM</name>
<gene>
    <name evidence="1" type="ORF">PAGA_a1697</name>
</gene>
<keyword evidence="2" id="KW-1185">Reference proteome</keyword>
<evidence type="ECO:0000313" key="1">
    <source>
        <dbReference type="EMBL" id="ATC82069.1"/>
    </source>
</evidence>
<evidence type="ECO:0000313" key="2">
    <source>
        <dbReference type="Proteomes" id="UP000217277"/>
    </source>
</evidence>